<keyword evidence="4" id="KW-1185">Reference proteome</keyword>
<dbReference type="AlphaFoldDB" id="A0A4P7BZJ5"/>
<dbReference type="RefSeq" id="WP_134357837.1">
    <property type="nucleotide sequence ID" value="NZ_CP038033.1"/>
</dbReference>
<dbReference type="InterPro" id="IPR036527">
    <property type="entry name" value="SCP2_sterol-bd_dom_sf"/>
</dbReference>
<comment type="subcellular location">
    <subcellularLocation>
        <location evidence="1">Cytoplasm</location>
    </subcellularLocation>
</comment>
<dbReference type="GO" id="GO:0005737">
    <property type="term" value="C:cytoplasm"/>
    <property type="evidence" value="ECO:0007669"/>
    <property type="project" value="UniProtKB-SubCell"/>
</dbReference>
<dbReference type="Proteomes" id="UP000294325">
    <property type="component" value="Chromosome"/>
</dbReference>
<protein>
    <recommendedName>
        <fullName evidence="1">Ubiquinone biosynthesis accessory factor UbiJ</fullName>
    </recommendedName>
</protein>
<evidence type="ECO:0000313" key="4">
    <source>
        <dbReference type="Proteomes" id="UP000294325"/>
    </source>
</evidence>
<dbReference type="PANTHER" id="PTHR38693:SF1">
    <property type="entry name" value="UBIQUINONE BIOSYNTHESIS ACCESSORY FACTOR UBIJ"/>
    <property type="match status" value="1"/>
</dbReference>
<evidence type="ECO:0000313" key="3">
    <source>
        <dbReference type="EMBL" id="QBQ54640.1"/>
    </source>
</evidence>
<reference evidence="3 4" key="1">
    <citation type="submission" date="2019-03" db="EMBL/GenBank/DDBJ databases">
        <title>The genome sequence of Nitrosococcus wardiae strain D1FHST reveals the archetypal metabolic capacity of ammonia-oxidizing Gammaproteobacteria.</title>
        <authorList>
            <person name="Wang L."/>
            <person name="Lim C.K."/>
            <person name="Hanson T.E."/>
            <person name="Dang H."/>
            <person name="Klotz M.G."/>
        </authorList>
    </citation>
    <scope>NUCLEOTIDE SEQUENCE [LARGE SCALE GENOMIC DNA]</scope>
    <source>
        <strain evidence="3 4">D1FHS</strain>
    </source>
</reference>
<proteinExistence type="inferred from homology"/>
<accession>A0A4P7BZJ5</accession>
<dbReference type="InterPro" id="IPR038989">
    <property type="entry name" value="UbiJ"/>
</dbReference>
<dbReference type="InterPro" id="IPR003033">
    <property type="entry name" value="SCP2_sterol-bd_dom"/>
</dbReference>
<dbReference type="OrthoDB" id="9796077at2"/>
<dbReference type="HAMAP" id="MF_02215">
    <property type="entry name" value="UbiJ"/>
    <property type="match status" value="1"/>
</dbReference>
<comment type="pathway">
    <text evidence="1">Cofactor biosynthesis; ubiquinone biosynthesis.</text>
</comment>
<gene>
    <name evidence="1" type="primary">ubiJ</name>
    <name evidence="3" type="ORF">E3U44_09045</name>
</gene>
<dbReference type="PANTHER" id="PTHR38693">
    <property type="entry name" value="UBIQUINONE BIOSYNTHESIS PROTEIN UBIJ"/>
    <property type="match status" value="1"/>
</dbReference>
<dbReference type="KEGG" id="nwr:E3U44_09045"/>
<evidence type="ECO:0000256" key="1">
    <source>
        <dbReference type="HAMAP-Rule" id="MF_02215"/>
    </source>
</evidence>
<dbReference type="EMBL" id="CP038033">
    <property type="protein sequence ID" value="QBQ54640.1"/>
    <property type="molecule type" value="Genomic_DNA"/>
</dbReference>
<keyword evidence="1" id="KW-0831">Ubiquinone biosynthesis</keyword>
<keyword evidence="1" id="KW-0963">Cytoplasm</keyword>
<dbReference type="UniPathway" id="UPA00232"/>
<sequence>MYVPSILLAPFEASINASLRLDPDSLARVAALSGRCIAVELRGLDLQIFVEPTADGISLDTSSDLPPTATLSGTPLGLLRMAAAPADSSLLLAGEIQIHGDVELGRQLRTLLQNLDLDWEELLSRYTGDILAHQIGNGIRSFRAWSQQATRVLGQDLAEYLREEARLLPDRSEVAPFLDTIDALRADLERLEARVQRLQQQP</sequence>
<comment type="function">
    <text evidence="1">Required for ubiquinone (coenzyme Q) biosynthesis. Binds hydrophobic ubiquinone biosynthetic intermediates via its SCP2 domain and is essential for the stability of the Ubi complex. May constitute a docking platform where Ubi enzymes assemble and access their SCP2-bound polyprenyl substrates.</text>
</comment>
<organism evidence="3 4">
    <name type="scientific">Nitrosococcus wardiae</name>
    <dbReference type="NCBI Taxonomy" id="1814290"/>
    <lineage>
        <taxon>Bacteria</taxon>
        <taxon>Pseudomonadati</taxon>
        <taxon>Pseudomonadota</taxon>
        <taxon>Gammaproteobacteria</taxon>
        <taxon>Chromatiales</taxon>
        <taxon>Chromatiaceae</taxon>
        <taxon>Nitrosococcus</taxon>
    </lineage>
</organism>
<dbReference type="GO" id="GO:0006744">
    <property type="term" value="P:ubiquinone biosynthetic process"/>
    <property type="evidence" value="ECO:0007669"/>
    <property type="project" value="UniProtKB-UniRule"/>
</dbReference>
<comment type="similarity">
    <text evidence="1">Belongs to the UbiJ family.</text>
</comment>
<dbReference type="Pfam" id="PF02036">
    <property type="entry name" value="SCP2"/>
    <property type="match status" value="1"/>
</dbReference>
<evidence type="ECO:0000259" key="2">
    <source>
        <dbReference type="Pfam" id="PF02036"/>
    </source>
</evidence>
<name>A0A4P7BZJ5_9GAMM</name>
<feature type="domain" description="SCP2" evidence="2">
    <location>
        <begin position="15"/>
        <end position="113"/>
    </location>
</feature>
<dbReference type="SUPFAM" id="SSF55718">
    <property type="entry name" value="SCP-like"/>
    <property type="match status" value="1"/>
</dbReference>